<dbReference type="Proteomes" id="UP000663832">
    <property type="component" value="Unassembled WGS sequence"/>
</dbReference>
<sequence>NQLLEEELDRVRRSQYSENISIRRIETNTLDSSLNDSSKYIEELKSRIDEFEHSFIEEKTSKESLQVQIKILEEENADLRDIMNQMRKRAQDGRK</sequence>
<proteinExistence type="predicted"/>
<evidence type="ECO:0000313" key="6">
    <source>
        <dbReference type="Proteomes" id="UP000663832"/>
    </source>
</evidence>
<keyword evidence="6" id="KW-1185">Reference proteome</keyword>
<dbReference type="Proteomes" id="UP000663877">
    <property type="component" value="Unassembled WGS sequence"/>
</dbReference>
<protein>
    <submittedName>
        <fullName evidence="2">Uncharacterized protein</fullName>
    </submittedName>
</protein>
<evidence type="ECO:0000313" key="7">
    <source>
        <dbReference type="Proteomes" id="UP000663877"/>
    </source>
</evidence>
<evidence type="ECO:0000313" key="5">
    <source>
        <dbReference type="EMBL" id="CAF1677004.1"/>
    </source>
</evidence>
<dbReference type="EMBL" id="CAJNOI010007331">
    <property type="protein sequence ID" value="CAF1587598.1"/>
    <property type="molecule type" value="Genomic_DNA"/>
</dbReference>
<dbReference type="OrthoDB" id="10053328at2759"/>
<evidence type="ECO:0000313" key="4">
    <source>
        <dbReference type="EMBL" id="CAF1677000.1"/>
    </source>
</evidence>
<dbReference type="EMBL" id="CAJNOM010007765">
    <property type="protein sequence ID" value="CAF1677004.1"/>
    <property type="molecule type" value="Genomic_DNA"/>
</dbReference>
<evidence type="ECO:0000256" key="1">
    <source>
        <dbReference type="SAM" id="Coils"/>
    </source>
</evidence>
<dbReference type="EMBL" id="CAJNOI010007330">
    <property type="protein sequence ID" value="CAF1587588.1"/>
    <property type="molecule type" value="Genomic_DNA"/>
</dbReference>
<dbReference type="EMBL" id="CAJNOM010007764">
    <property type="protein sequence ID" value="CAF1677000.1"/>
    <property type="molecule type" value="Genomic_DNA"/>
</dbReference>
<comment type="caution">
    <text evidence="2">The sequence shown here is derived from an EMBL/GenBank/DDBJ whole genome shotgun (WGS) entry which is preliminary data.</text>
</comment>
<name>A0A815ZUC5_9BILA</name>
<evidence type="ECO:0000313" key="2">
    <source>
        <dbReference type="EMBL" id="CAF1587588.1"/>
    </source>
</evidence>
<dbReference type="AlphaFoldDB" id="A0A815ZUC5"/>
<gene>
    <name evidence="2" type="ORF">BJG266_LOCUS49318</name>
    <name evidence="3" type="ORF">BJG266_LOCUS49319</name>
    <name evidence="4" type="ORF">QVE165_LOCUS66399</name>
    <name evidence="5" type="ORF">QVE165_LOCUS66400</name>
</gene>
<feature type="coiled-coil region" evidence="1">
    <location>
        <begin position="62"/>
        <end position="89"/>
    </location>
</feature>
<evidence type="ECO:0000313" key="3">
    <source>
        <dbReference type="EMBL" id="CAF1587598.1"/>
    </source>
</evidence>
<organism evidence="2 7">
    <name type="scientific">Adineta steineri</name>
    <dbReference type="NCBI Taxonomy" id="433720"/>
    <lineage>
        <taxon>Eukaryota</taxon>
        <taxon>Metazoa</taxon>
        <taxon>Spiralia</taxon>
        <taxon>Gnathifera</taxon>
        <taxon>Rotifera</taxon>
        <taxon>Eurotatoria</taxon>
        <taxon>Bdelloidea</taxon>
        <taxon>Adinetida</taxon>
        <taxon>Adinetidae</taxon>
        <taxon>Adineta</taxon>
    </lineage>
</organism>
<accession>A0A815ZUC5</accession>
<feature type="non-terminal residue" evidence="2">
    <location>
        <position position="1"/>
    </location>
</feature>
<reference evidence="2" key="1">
    <citation type="submission" date="2021-02" db="EMBL/GenBank/DDBJ databases">
        <authorList>
            <person name="Nowell W R."/>
        </authorList>
    </citation>
    <scope>NUCLEOTIDE SEQUENCE</scope>
</reference>
<keyword evidence="1" id="KW-0175">Coiled coil</keyword>